<evidence type="ECO:0000313" key="2">
    <source>
        <dbReference type="EMBL" id="ONK81548.1"/>
    </source>
</evidence>
<keyword evidence="3" id="KW-1185">Reference proteome</keyword>
<proteinExistence type="predicted"/>
<organism evidence="2 3">
    <name type="scientific">Asparagus officinalis</name>
    <name type="common">Garden asparagus</name>
    <dbReference type="NCBI Taxonomy" id="4686"/>
    <lineage>
        <taxon>Eukaryota</taxon>
        <taxon>Viridiplantae</taxon>
        <taxon>Streptophyta</taxon>
        <taxon>Embryophyta</taxon>
        <taxon>Tracheophyta</taxon>
        <taxon>Spermatophyta</taxon>
        <taxon>Magnoliopsida</taxon>
        <taxon>Liliopsida</taxon>
        <taxon>Asparagales</taxon>
        <taxon>Asparagaceae</taxon>
        <taxon>Asparagoideae</taxon>
        <taxon>Asparagus</taxon>
    </lineage>
</organism>
<feature type="region of interest" description="Disordered" evidence="1">
    <location>
        <begin position="122"/>
        <end position="144"/>
    </location>
</feature>
<dbReference type="PANTHER" id="PTHR33237">
    <property type="entry name" value="F2P16.13 PROTEIN-RELATED"/>
    <property type="match status" value="1"/>
</dbReference>
<feature type="compositionally biased region" description="Basic and acidic residues" evidence="1">
    <location>
        <begin position="71"/>
        <end position="83"/>
    </location>
</feature>
<feature type="region of interest" description="Disordered" evidence="1">
    <location>
        <begin position="63"/>
        <end position="83"/>
    </location>
</feature>
<dbReference type="PANTHER" id="PTHR33237:SF21">
    <property type="entry name" value="TRANSMEMBRANE PROTEIN"/>
    <property type="match status" value="1"/>
</dbReference>
<dbReference type="EMBL" id="CM007381">
    <property type="protein sequence ID" value="ONK81548.1"/>
    <property type="molecule type" value="Genomic_DNA"/>
</dbReference>
<protein>
    <recommendedName>
        <fullName evidence="4">Transmembrane protein</fullName>
    </recommendedName>
</protein>
<evidence type="ECO:0000313" key="3">
    <source>
        <dbReference type="Proteomes" id="UP000243459"/>
    </source>
</evidence>
<dbReference type="OMA" id="NIDCSEP"/>
<name>A0A5P1FTJ7_ASPOF</name>
<evidence type="ECO:0008006" key="4">
    <source>
        <dbReference type="Google" id="ProtNLM"/>
    </source>
</evidence>
<reference evidence="3" key="1">
    <citation type="journal article" date="2017" name="Nat. Commun.">
        <title>The asparagus genome sheds light on the origin and evolution of a young Y chromosome.</title>
        <authorList>
            <person name="Harkess A."/>
            <person name="Zhou J."/>
            <person name="Xu C."/>
            <person name="Bowers J.E."/>
            <person name="Van der Hulst R."/>
            <person name="Ayyampalayam S."/>
            <person name="Mercati F."/>
            <person name="Riccardi P."/>
            <person name="McKain M.R."/>
            <person name="Kakrana A."/>
            <person name="Tang H."/>
            <person name="Ray J."/>
            <person name="Groenendijk J."/>
            <person name="Arikit S."/>
            <person name="Mathioni S.M."/>
            <person name="Nakano M."/>
            <person name="Shan H."/>
            <person name="Telgmann-Rauber A."/>
            <person name="Kanno A."/>
            <person name="Yue Z."/>
            <person name="Chen H."/>
            <person name="Li W."/>
            <person name="Chen Y."/>
            <person name="Xu X."/>
            <person name="Zhang Y."/>
            <person name="Luo S."/>
            <person name="Chen H."/>
            <person name="Gao J."/>
            <person name="Mao Z."/>
            <person name="Pires J.C."/>
            <person name="Luo M."/>
            <person name="Kudrna D."/>
            <person name="Wing R.A."/>
            <person name="Meyers B.C."/>
            <person name="Yi K."/>
            <person name="Kong H."/>
            <person name="Lavrijsen P."/>
            <person name="Sunseri F."/>
            <person name="Falavigna A."/>
            <person name="Ye Y."/>
            <person name="Leebens-Mack J.H."/>
            <person name="Chen G."/>
        </authorList>
    </citation>
    <scope>NUCLEOTIDE SEQUENCE [LARGE SCALE GENOMIC DNA]</scope>
    <source>
        <strain evidence="3">cv. DH0086</strain>
    </source>
</reference>
<accession>A0A5P1FTJ7</accession>
<dbReference type="OrthoDB" id="1874222at2759"/>
<dbReference type="Gramene" id="ONK81548">
    <property type="protein sequence ID" value="ONK81548"/>
    <property type="gene ID" value="A4U43_C01F30390"/>
</dbReference>
<gene>
    <name evidence="2" type="ORF">A4U43_C01F30390</name>
</gene>
<dbReference type="AlphaFoldDB" id="A0A5P1FTJ7"/>
<evidence type="ECO:0000256" key="1">
    <source>
        <dbReference type="SAM" id="MobiDB-lite"/>
    </source>
</evidence>
<sequence>MQSSYSILVFFVAAFATIGLCASAVIRKRRIQAEQSGSETEQSVSKWQEIKKVLKSALRLKDESDAAEAESGDREERGEKVEKAAATNTPLLWQRRILMGERCEMPKFSGLILYDERGRPLQSGNNSNGQEKPAAPVITLKDLM</sequence>
<dbReference type="Proteomes" id="UP000243459">
    <property type="component" value="Chromosome 1"/>
</dbReference>